<dbReference type="OrthoDB" id="7363783at2"/>
<reference evidence="1 2" key="1">
    <citation type="submission" date="2019-02" db="EMBL/GenBank/DDBJ databases">
        <authorList>
            <person name="Li Y."/>
        </authorList>
    </citation>
    <scope>NUCLEOTIDE SEQUENCE [LARGE SCALE GENOMIC DNA]</scope>
    <source>
        <strain evidence="1 2">3-7</strain>
    </source>
</reference>
<evidence type="ECO:0000313" key="2">
    <source>
        <dbReference type="Proteomes" id="UP000292085"/>
    </source>
</evidence>
<comment type="caution">
    <text evidence="1">The sequence shown here is derived from an EMBL/GenBank/DDBJ whole genome shotgun (WGS) entry which is preliminary data.</text>
</comment>
<sequence length="61" mass="6829">MTPDEARWAETLAIERIHGDRSPVWVAERIGELALAGDEAGVQRFKEIAARLDQITRGARQ</sequence>
<keyword evidence="2" id="KW-1185">Reference proteome</keyword>
<protein>
    <submittedName>
        <fullName evidence="1">Uncharacterized protein</fullName>
    </submittedName>
</protein>
<dbReference type="Proteomes" id="UP000292085">
    <property type="component" value="Unassembled WGS sequence"/>
</dbReference>
<dbReference type="EMBL" id="SGIS01000020">
    <property type="protein sequence ID" value="RZF63908.1"/>
    <property type="molecule type" value="Genomic_DNA"/>
</dbReference>
<gene>
    <name evidence="1" type="ORF">EWE75_14060</name>
</gene>
<organism evidence="1 2">
    <name type="scientific">Sphingomonas populi</name>
    <dbReference type="NCBI Taxonomy" id="2484750"/>
    <lineage>
        <taxon>Bacteria</taxon>
        <taxon>Pseudomonadati</taxon>
        <taxon>Pseudomonadota</taxon>
        <taxon>Alphaproteobacteria</taxon>
        <taxon>Sphingomonadales</taxon>
        <taxon>Sphingomonadaceae</taxon>
        <taxon>Sphingomonas</taxon>
    </lineage>
</organism>
<name>A0A4V2DD65_9SPHN</name>
<dbReference type="AlphaFoldDB" id="A0A4V2DD65"/>
<accession>A0A4V2DD65</accession>
<proteinExistence type="predicted"/>
<dbReference type="RefSeq" id="WP_130158528.1">
    <property type="nucleotide sequence ID" value="NZ_SGIS01000020.1"/>
</dbReference>
<dbReference type="InterPro" id="IPR054234">
    <property type="entry name" value="DUF6961"/>
</dbReference>
<evidence type="ECO:0000313" key="1">
    <source>
        <dbReference type="EMBL" id="RZF63908.1"/>
    </source>
</evidence>
<dbReference type="Pfam" id="PF22284">
    <property type="entry name" value="DUF6961"/>
    <property type="match status" value="1"/>
</dbReference>